<gene>
    <name evidence="2" type="ORF">FD19_GL001160</name>
</gene>
<dbReference type="Proteomes" id="UP000051789">
    <property type="component" value="Unassembled WGS sequence"/>
</dbReference>
<reference evidence="2 3" key="1">
    <citation type="journal article" date="2015" name="Genome Announc.">
        <title>Expanding the biotechnology potential of lactobacilli through comparative genomics of 213 strains and associated genera.</title>
        <authorList>
            <person name="Sun Z."/>
            <person name="Harris H.M."/>
            <person name="McCann A."/>
            <person name="Guo C."/>
            <person name="Argimon S."/>
            <person name="Zhang W."/>
            <person name="Yang X."/>
            <person name="Jeffery I.B."/>
            <person name="Cooney J.C."/>
            <person name="Kagawa T.F."/>
            <person name="Liu W."/>
            <person name="Song Y."/>
            <person name="Salvetti E."/>
            <person name="Wrobel A."/>
            <person name="Rasinkangas P."/>
            <person name="Parkhill J."/>
            <person name="Rea M.C."/>
            <person name="O'Sullivan O."/>
            <person name="Ritari J."/>
            <person name="Douillard F.P."/>
            <person name="Paul Ross R."/>
            <person name="Yang R."/>
            <person name="Briner A.E."/>
            <person name="Felis G.E."/>
            <person name="de Vos W.M."/>
            <person name="Barrangou R."/>
            <person name="Klaenhammer T.R."/>
            <person name="Caufield P.W."/>
            <person name="Cui Y."/>
            <person name="Zhang H."/>
            <person name="O'Toole P.W."/>
        </authorList>
    </citation>
    <scope>NUCLEOTIDE SEQUENCE [LARGE SCALE GENOMIC DNA]</scope>
    <source>
        <strain evidence="2 3">DSM 22698</strain>
    </source>
</reference>
<dbReference type="Gene3D" id="3.30.565.10">
    <property type="entry name" value="Histidine kinase-like ATPase, C-terminal domain"/>
    <property type="match status" value="1"/>
</dbReference>
<comment type="caution">
    <text evidence="2">The sequence shown here is derived from an EMBL/GenBank/DDBJ whole genome shotgun (WGS) entry which is preliminary data.</text>
</comment>
<feature type="compositionally biased region" description="Basic and acidic residues" evidence="1">
    <location>
        <begin position="397"/>
        <end position="406"/>
    </location>
</feature>
<dbReference type="AlphaFoldDB" id="A0A0R2C7V5"/>
<dbReference type="EMBL" id="AYZK01000002">
    <property type="protein sequence ID" value="KRM87639.1"/>
    <property type="molecule type" value="Genomic_DNA"/>
</dbReference>
<keyword evidence="3" id="KW-1185">Reference proteome</keyword>
<organism evidence="2 3">
    <name type="scientific">Lacticaseibacillus thailandensis DSM 22698 = JCM 13996</name>
    <dbReference type="NCBI Taxonomy" id="1423810"/>
    <lineage>
        <taxon>Bacteria</taxon>
        <taxon>Bacillati</taxon>
        <taxon>Bacillota</taxon>
        <taxon>Bacilli</taxon>
        <taxon>Lactobacillales</taxon>
        <taxon>Lactobacillaceae</taxon>
        <taxon>Lacticaseibacillus</taxon>
    </lineage>
</organism>
<dbReference type="SUPFAM" id="SSF55874">
    <property type="entry name" value="ATPase domain of HSP90 chaperone/DNA topoisomerase II/histidine kinase"/>
    <property type="match status" value="1"/>
</dbReference>
<dbReference type="Pfam" id="PF13589">
    <property type="entry name" value="HATPase_c_3"/>
    <property type="match status" value="1"/>
</dbReference>
<protein>
    <submittedName>
        <fullName evidence="2">Uncharacterized protein</fullName>
    </submittedName>
</protein>
<feature type="region of interest" description="Disordered" evidence="1">
    <location>
        <begin position="378"/>
        <end position="428"/>
    </location>
</feature>
<evidence type="ECO:0000313" key="3">
    <source>
        <dbReference type="Proteomes" id="UP000051789"/>
    </source>
</evidence>
<sequence length="684" mass="76214">MIMAQIRVAGKIIREISEQIPNGQLAMTKLIKNAYEANANSIKISINTVGSDIIIRDDGSGMNDNEIGSLLNLSHSDKIFGSKVNGRYVSGEKGLGFFSAFKFGRMISVDTSDPDDSSIKRSFKLDMAEIGKTSDVSNLDVPVEKSTNNKGKGTIIRITRLNVDAVKLFCKSLSQAGFSSRLTNIIDDTSFSINILVDGVHVADDYIENDKFKQARIATISLLGPDEVDTTGAVLVCVGHEKSKIQIPQNIGRILNTKHLKLWAEISVYRLQGLGIDYAPKIYLFDDHKLHPLVYINDSLFEGEGLYNVEVNASGKTNRVFRQQTGKISLYLDKPDILSFNADRTRIIDSTRLRELKALLDFISSEGQSEVRRLIDLQSKSHESSQTVHGDATGVDGPHHNEKADGSHLQTEGEGATVGGKTEPGRRENGATAKLLLDTVEVGQPYEFDKLIELKDSQGGQSVKPSEVSFQPSDRTVYLDSDKETVVFTHYGEVTITFDYWDKITQKKSHFCDSVTVKRPKRLHHKKNDVWVYPLLDTDILDGDVESYIIDFTNQVNLIANDDKLDLVFVSSLRTFAELMIRSIAKTESANKDGLKETYNAVMGDANFNKALKRSGICNKSVKALQTIHRLVKEQKFVPIIDFLNLATHNATKLVTAKDVRDKSIYFKFLLTYTYIANMGNKHK</sequence>
<name>A0A0R2C7V5_9LACO</name>
<proteinExistence type="predicted"/>
<accession>A0A0R2C7V5</accession>
<dbReference type="PATRIC" id="fig|1423810.4.peg.1194"/>
<evidence type="ECO:0000256" key="1">
    <source>
        <dbReference type="SAM" id="MobiDB-lite"/>
    </source>
</evidence>
<dbReference type="STRING" id="1423810.FD19_GL001160"/>
<dbReference type="InterPro" id="IPR036890">
    <property type="entry name" value="HATPase_C_sf"/>
</dbReference>
<evidence type="ECO:0000313" key="2">
    <source>
        <dbReference type="EMBL" id="KRM87639.1"/>
    </source>
</evidence>